<comment type="caution">
    <text evidence="7">The sequence shown here is derived from an EMBL/GenBank/DDBJ whole genome shotgun (WGS) entry which is preliminary data.</text>
</comment>
<reference evidence="7 8" key="1">
    <citation type="submission" date="2023-05" db="EMBL/GenBank/DDBJ databases">
        <title>Actinoplanes sp. NEAU-A12 genome sequencing.</title>
        <authorList>
            <person name="Wang Z.-S."/>
        </authorList>
    </citation>
    <scope>NUCLEOTIDE SEQUENCE [LARGE SCALE GENOMIC DNA]</scope>
    <source>
        <strain evidence="7 8">NEAU-A12</strain>
    </source>
</reference>
<evidence type="ECO:0000256" key="4">
    <source>
        <dbReference type="ARBA" id="ARBA00022989"/>
    </source>
</evidence>
<organism evidence="7 8">
    <name type="scientific">Actinoplanes sandaracinus</name>
    <dbReference type="NCBI Taxonomy" id="3045177"/>
    <lineage>
        <taxon>Bacteria</taxon>
        <taxon>Bacillati</taxon>
        <taxon>Actinomycetota</taxon>
        <taxon>Actinomycetes</taxon>
        <taxon>Micromonosporales</taxon>
        <taxon>Micromonosporaceae</taxon>
        <taxon>Actinoplanes</taxon>
    </lineage>
</organism>
<dbReference type="InterPro" id="IPR011701">
    <property type="entry name" value="MFS"/>
</dbReference>
<dbReference type="Proteomes" id="UP001241758">
    <property type="component" value="Unassembled WGS sequence"/>
</dbReference>
<evidence type="ECO:0000313" key="8">
    <source>
        <dbReference type="Proteomes" id="UP001241758"/>
    </source>
</evidence>
<evidence type="ECO:0000256" key="1">
    <source>
        <dbReference type="ARBA" id="ARBA00004651"/>
    </source>
</evidence>
<accession>A0ABT6WE33</accession>
<keyword evidence="4 6" id="KW-1133">Transmembrane helix</keyword>
<feature type="transmembrane region" description="Helical" evidence="6">
    <location>
        <begin position="285"/>
        <end position="306"/>
    </location>
</feature>
<dbReference type="Gene3D" id="1.20.1250.20">
    <property type="entry name" value="MFS general substrate transporter like domains"/>
    <property type="match status" value="2"/>
</dbReference>
<dbReference type="SUPFAM" id="SSF103473">
    <property type="entry name" value="MFS general substrate transporter"/>
    <property type="match status" value="1"/>
</dbReference>
<feature type="transmembrane region" description="Helical" evidence="6">
    <location>
        <begin position="336"/>
        <end position="358"/>
    </location>
</feature>
<dbReference type="InterPro" id="IPR036259">
    <property type="entry name" value="MFS_trans_sf"/>
</dbReference>
<dbReference type="PANTHER" id="PTHR23513:SF6">
    <property type="entry name" value="MAJOR FACILITATOR SUPERFAMILY ASSOCIATED DOMAIN-CONTAINING PROTEIN"/>
    <property type="match status" value="1"/>
</dbReference>
<proteinExistence type="predicted"/>
<feature type="transmembrane region" description="Helical" evidence="6">
    <location>
        <begin position="52"/>
        <end position="76"/>
    </location>
</feature>
<feature type="transmembrane region" description="Helical" evidence="6">
    <location>
        <begin position="21"/>
        <end position="46"/>
    </location>
</feature>
<feature type="transmembrane region" description="Helical" evidence="6">
    <location>
        <begin position="176"/>
        <end position="194"/>
    </location>
</feature>
<keyword evidence="2" id="KW-1003">Cell membrane</keyword>
<keyword evidence="8" id="KW-1185">Reference proteome</keyword>
<evidence type="ECO:0000256" key="3">
    <source>
        <dbReference type="ARBA" id="ARBA00022692"/>
    </source>
</evidence>
<feature type="transmembrane region" description="Helical" evidence="6">
    <location>
        <begin position="251"/>
        <end position="273"/>
    </location>
</feature>
<dbReference type="Pfam" id="PF07690">
    <property type="entry name" value="MFS_1"/>
    <property type="match status" value="1"/>
</dbReference>
<keyword evidence="3 6" id="KW-0812">Transmembrane</keyword>
<name>A0ABT6WE33_9ACTN</name>
<feature type="transmembrane region" description="Helical" evidence="6">
    <location>
        <begin position="370"/>
        <end position="393"/>
    </location>
</feature>
<dbReference type="PANTHER" id="PTHR23513">
    <property type="entry name" value="INTEGRAL MEMBRANE EFFLUX PROTEIN-RELATED"/>
    <property type="match status" value="1"/>
</dbReference>
<comment type="subcellular location">
    <subcellularLocation>
        <location evidence="1">Cell membrane</location>
        <topology evidence="1">Multi-pass membrane protein</topology>
    </subcellularLocation>
</comment>
<feature type="transmembrane region" description="Helical" evidence="6">
    <location>
        <begin position="399"/>
        <end position="415"/>
    </location>
</feature>
<dbReference type="EMBL" id="JASCTH010000003">
    <property type="protein sequence ID" value="MDI6097953.1"/>
    <property type="molecule type" value="Genomic_DNA"/>
</dbReference>
<sequence>MRQNSAAVRAPARRGTGWNAALFVLISVLSGFGGTAMTLAAGIWILDLTGNAGLAALAALGIYAPSLAAPWLGALVDRFPRRALLITAELSLGLALLSLLTVDAPEDAWLIYVVLLVRGVGYVLVDAGETALLPAALPARLLGDVNGWRSSAQEGMKLLAPLAGAALYAWSGPVPVVLLCAALPLASGVLYALLRLGGEGLSSDGVGGDGVGGDGVGEARAADGSERVSLGWAGVRTGLVALAREPLRTPVLLATVAIAVSGLTNAAVLSRLVDGLRLPATHLGFLSSAQGAGSIVAGLLVGRLLARMPAARVAGLGAVVFAAACVAWSLPWWPMMVAGSVLAGAGLPWALVAAVTAIQTGTPEHRLGRVAATGNTAMFGPLALTIPLGAALVALGDRVPLLAGAAVVLLVAVASRRRLPGRSSPPSKETGVRE</sequence>
<dbReference type="RefSeq" id="WP_282757404.1">
    <property type="nucleotide sequence ID" value="NZ_JASCTH010000003.1"/>
</dbReference>
<feature type="transmembrane region" description="Helical" evidence="6">
    <location>
        <begin position="313"/>
        <end position="330"/>
    </location>
</feature>
<gene>
    <name evidence="7" type="ORF">QLQ12_04980</name>
</gene>
<protein>
    <submittedName>
        <fullName evidence="7">MFS transporter</fullName>
    </submittedName>
</protein>
<evidence type="ECO:0000256" key="6">
    <source>
        <dbReference type="SAM" id="Phobius"/>
    </source>
</evidence>
<evidence type="ECO:0000256" key="5">
    <source>
        <dbReference type="ARBA" id="ARBA00023136"/>
    </source>
</evidence>
<keyword evidence="5 6" id="KW-0472">Membrane</keyword>
<feature type="transmembrane region" description="Helical" evidence="6">
    <location>
        <begin position="83"/>
        <end position="102"/>
    </location>
</feature>
<evidence type="ECO:0000256" key="2">
    <source>
        <dbReference type="ARBA" id="ARBA00022475"/>
    </source>
</evidence>
<evidence type="ECO:0000313" key="7">
    <source>
        <dbReference type="EMBL" id="MDI6097953.1"/>
    </source>
</evidence>